<proteinExistence type="predicted"/>
<comment type="caution">
    <text evidence="2">The sequence shown here is derived from an EMBL/GenBank/DDBJ whole genome shotgun (WGS) entry which is preliminary data.</text>
</comment>
<name>A0ABQ1LLH4_9BURK</name>
<sequence length="62" mass="6554">MLKDVTAASSRAGDVTGTPHPPAAPANNNEEQMVSATQTYLAPGPVALAEREARLVQLRRRA</sequence>
<evidence type="ECO:0000313" key="3">
    <source>
        <dbReference type="Proteomes" id="UP000622638"/>
    </source>
</evidence>
<reference evidence="3" key="1">
    <citation type="journal article" date="2019" name="Int. J. Syst. Evol. Microbiol.">
        <title>The Global Catalogue of Microorganisms (GCM) 10K type strain sequencing project: providing services to taxonomists for standard genome sequencing and annotation.</title>
        <authorList>
            <consortium name="The Broad Institute Genomics Platform"/>
            <consortium name="The Broad Institute Genome Sequencing Center for Infectious Disease"/>
            <person name="Wu L."/>
            <person name="Ma J."/>
        </authorList>
    </citation>
    <scope>NUCLEOTIDE SEQUENCE [LARGE SCALE GENOMIC DNA]</scope>
    <source>
        <strain evidence="3">CGMCC 1.15931</strain>
    </source>
</reference>
<organism evidence="2 3">
    <name type="scientific">Pseudoduganella buxea</name>
    <dbReference type="NCBI Taxonomy" id="1949069"/>
    <lineage>
        <taxon>Bacteria</taxon>
        <taxon>Pseudomonadati</taxon>
        <taxon>Pseudomonadota</taxon>
        <taxon>Betaproteobacteria</taxon>
        <taxon>Burkholderiales</taxon>
        <taxon>Oxalobacteraceae</taxon>
        <taxon>Telluria group</taxon>
        <taxon>Pseudoduganella</taxon>
    </lineage>
</organism>
<protein>
    <submittedName>
        <fullName evidence="2">Uncharacterized protein</fullName>
    </submittedName>
</protein>
<keyword evidence="3" id="KW-1185">Reference proteome</keyword>
<feature type="region of interest" description="Disordered" evidence="1">
    <location>
        <begin position="1"/>
        <end position="33"/>
    </location>
</feature>
<dbReference type="EMBL" id="BMKG01000055">
    <property type="protein sequence ID" value="GGC25553.1"/>
    <property type="molecule type" value="Genomic_DNA"/>
</dbReference>
<evidence type="ECO:0000313" key="2">
    <source>
        <dbReference type="EMBL" id="GGC25553.1"/>
    </source>
</evidence>
<evidence type="ECO:0000256" key="1">
    <source>
        <dbReference type="SAM" id="MobiDB-lite"/>
    </source>
</evidence>
<gene>
    <name evidence="2" type="ORF">GCM10011572_53690</name>
</gene>
<accession>A0ABQ1LLH4</accession>
<dbReference type="Proteomes" id="UP000622638">
    <property type="component" value="Unassembled WGS sequence"/>
</dbReference>